<evidence type="ECO:0000313" key="2">
    <source>
        <dbReference type="EMBL" id="OAX33358.1"/>
    </source>
</evidence>
<dbReference type="EMBL" id="KV448783">
    <property type="protein sequence ID" value="OAX33358.1"/>
    <property type="molecule type" value="Genomic_DNA"/>
</dbReference>
<dbReference type="Proteomes" id="UP000092154">
    <property type="component" value="Unassembled WGS sequence"/>
</dbReference>
<evidence type="ECO:0000313" key="3">
    <source>
        <dbReference type="Proteomes" id="UP000092154"/>
    </source>
</evidence>
<feature type="chain" id="PRO_5008597396" evidence="1">
    <location>
        <begin position="23"/>
        <end position="82"/>
    </location>
</feature>
<gene>
    <name evidence="2" type="ORF">K503DRAFT_529392</name>
</gene>
<dbReference type="InParanoid" id="A0A1B7ML67"/>
<feature type="signal peptide" evidence="1">
    <location>
        <begin position="1"/>
        <end position="22"/>
    </location>
</feature>
<name>A0A1B7ML67_9AGAM</name>
<sequence length="82" mass="8966">MFARFSTALFYVLLVLAATAVATPNPTVSLASYQAHHVDLMNYLYRCLLKNIVLCTARLQLEAVGRAKPGQSHRLTTAFGPA</sequence>
<accession>A0A1B7ML67</accession>
<proteinExistence type="predicted"/>
<keyword evidence="3" id="KW-1185">Reference proteome</keyword>
<evidence type="ECO:0000256" key="1">
    <source>
        <dbReference type="SAM" id="SignalP"/>
    </source>
</evidence>
<dbReference type="AlphaFoldDB" id="A0A1B7ML67"/>
<keyword evidence="1" id="KW-0732">Signal</keyword>
<protein>
    <submittedName>
        <fullName evidence="2">Uncharacterized protein</fullName>
    </submittedName>
</protein>
<reference evidence="2 3" key="1">
    <citation type="submission" date="2016-06" db="EMBL/GenBank/DDBJ databases">
        <title>Comparative genomics of the ectomycorrhizal sister species Rhizopogon vinicolor and Rhizopogon vesiculosus (Basidiomycota: Boletales) reveals a divergence of the mating type B locus.</title>
        <authorList>
            <consortium name="DOE Joint Genome Institute"/>
            <person name="Mujic A.B."/>
            <person name="Kuo A."/>
            <person name="Tritt A."/>
            <person name="Lipzen A."/>
            <person name="Chen C."/>
            <person name="Johnson J."/>
            <person name="Sharma A."/>
            <person name="Barry K."/>
            <person name="Grigoriev I.V."/>
            <person name="Spatafora J.W."/>
        </authorList>
    </citation>
    <scope>NUCLEOTIDE SEQUENCE [LARGE SCALE GENOMIC DNA]</scope>
    <source>
        <strain evidence="2 3">AM-OR11-026</strain>
    </source>
</reference>
<organism evidence="2 3">
    <name type="scientific">Rhizopogon vinicolor AM-OR11-026</name>
    <dbReference type="NCBI Taxonomy" id="1314800"/>
    <lineage>
        <taxon>Eukaryota</taxon>
        <taxon>Fungi</taxon>
        <taxon>Dikarya</taxon>
        <taxon>Basidiomycota</taxon>
        <taxon>Agaricomycotina</taxon>
        <taxon>Agaricomycetes</taxon>
        <taxon>Agaricomycetidae</taxon>
        <taxon>Boletales</taxon>
        <taxon>Suillineae</taxon>
        <taxon>Rhizopogonaceae</taxon>
        <taxon>Rhizopogon</taxon>
    </lineage>
</organism>